<sequence>MLQPKRQKYRKHFRGTMKGKAGKGNKLDFGEYGLKSITGGWMSANQIEAARKAITNYTKRQAKLWIRVFPDKSYTKKAAGSRMGQGKGEIEGYVAVIRPGRVIFELAGVDEEIAREAIKRAAAKLSLKTTFIKKD</sequence>
<dbReference type="PROSITE" id="PS00586">
    <property type="entry name" value="RIBOSOMAL_L16_1"/>
    <property type="match status" value="1"/>
</dbReference>
<dbReference type="CDD" id="cd01433">
    <property type="entry name" value="Ribosomal_L16_L10e"/>
    <property type="match status" value="1"/>
</dbReference>
<dbReference type="AlphaFoldDB" id="A0A2H0W7S8"/>
<dbReference type="Gene3D" id="3.90.1170.10">
    <property type="entry name" value="Ribosomal protein L10e/L16"/>
    <property type="match status" value="1"/>
</dbReference>
<evidence type="ECO:0000256" key="4">
    <source>
        <dbReference type="ARBA" id="ARBA00023274"/>
    </source>
</evidence>
<dbReference type="InterPro" id="IPR036920">
    <property type="entry name" value="Ribosomal_uL16_sf"/>
</dbReference>
<dbReference type="InterPro" id="IPR047873">
    <property type="entry name" value="Ribosomal_uL16"/>
</dbReference>
<dbReference type="SUPFAM" id="SSF54686">
    <property type="entry name" value="Ribosomal protein L16p/L10e"/>
    <property type="match status" value="1"/>
</dbReference>
<comment type="function">
    <text evidence="6 8">Binds 23S rRNA and is also seen to make contacts with the A and possibly P site tRNAs.</text>
</comment>
<dbReference type="GO" id="GO:0019843">
    <property type="term" value="F:rRNA binding"/>
    <property type="evidence" value="ECO:0007669"/>
    <property type="project" value="UniProtKB-UniRule"/>
</dbReference>
<evidence type="ECO:0000313" key="10">
    <source>
        <dbReference type="EMBL" id="PIS08713.1"/>
    </source>
</evidence>
<dbReference type="InterPro" id="IPR000114">
    <property type="entry name" value="Ribosomal_uL16_bact-type"/>
</dbReference>
<protein>
    <recommendedName>
        <fullName evidence="5 6">Large ribosomal subunit protein uL16</fullName>
    </recommendedName>
</protein>
<evidence type="ECO:0000256" key="7">
    <source>
        <dbReference type="RuleBase" id="RU004413"/>
    </source>
</evidence>
<evidence type="ECO:0000256" key="3">
    <source>
        <dbReference type="ARBA" id="ARBA00022980"/>
    </source>
</evidence>
<dbReference type="GO" id="GO:0006412">
    <property type="term" value="P:translation"/>
    <property type="evidence" value="ECO:0007669"/>
    <property type="project" value="UniProtKB-UniRule"/>
</dbReference>
<dbReference type="EMBL" id="PEZT01000029">
    <property type="protein sequence ID" value="PIS08713.1"/>
    <property type="molecule type" value="Genomic_DNA"/>
</dbReference>
<evidence type="ECO:0000256" key="8">
    <source>
        <dbReference type="RuleBase" id="RU004414"/>
    </source>
</evidence>
<dbReference type="PANTHER" id="PTHR12220">
    <property type="entry name" value="50S/60S RIBOSOMAL PROTEIN L16"/>
    <property type="match status" value="1"/>
</dbReference>
<dbReference type="FunFam" id="3.90.1170.10:FF:000001">
    <property type="entry name" value="50S ribosomal protein L16"/>
    <property type="match status" value="1"/>
</dbReference>
<keyword evidence="6 8" id="KW-0699">rRNA-binding</keyword>
<evidence type="ECO:0000256" key="5">
    <source>
        <dbReference type="ARBA" id="ARBA00035198"/>
    </source>
</evidence>
<dbReference type="PANTHER" id="PTHR12220:SF13">
    <property type="entry name" value="LARGE RIBOSOMAL SUBUNIT PROTEIN UL16M"/>
    <property type="match status" value="1"/>
</dbReference>
<dbReference type="GO" id="GO:0003735">
    <property type="term" value="F:structural constituent of ribosome"/>
    <property type="evidence" value="ECO:0007669"/>
    <property type="project" value="InterPro"/>
</dbReference>
<keyword evidence="3 6" id="KW-0689">Ribosomal protein</keyword>
<evidence type="ECO:0000256" key="2">
    <source>
        <dbReference type="ARBA" id="ARBA00022555"/>
    </source>
</evidence>
<dbReference type="PRINTS" id="PR00060">
    <property type="entry name" value="RIBOSOMALL16"/>
</dbReference>
<dbReference type="GO" id="GO:0005840">
    <property type="term" value="C:ribosome"/>
    <property type="evidence" value="ECO:0007669"/>
    <property type="project" value="UniProtKB-KW"/>
</dbReference>
<keyword evidence="4 6" id="KW-0687">Ribonucleoprotein</keyword>
<dbReference type="HAMAP" id="MF_01342">
    <property type="entry name" value="Ribosomal_uL16"/>
    <property type="match status" value="1"/>
</dbReference>
<dbReference type="NCBIfam" id="TIGR01164">
    <property type="entry name" value="rplP_bact"/>
    <property type="match status" value="1"/>
</dbReference>
<reference evidence="11" key="1">
    <citation type="submission" date="2017-09" db="EMBL/GenBank/DDBJ databases">
        <title>Depth-based differentiation of microbial function through sediment-hosted aquifers and enrichment of novel symbionts in the deep terrestrial subsurface.</title>
        <authorList>
            <person name="Probst A.J."/>
            <person name="Ladd B."/>
            <person name="Jarett J.K."/>
            <person name="Geller-Mcgrath D.E."/>
            <person name="Sieber C.M.K."/>
            <person name="Emerson J.B."/>
            <person name="Anantharaman K."/>
            <person name="Thomas B.C."/>
            <person name="Malmstrom R."/>
            <person name="Stieglmeier M."/>
            <person name="Klingl A."/>
            <person name="Woyke T."/>
            <person name="Ryan C.M."/>
            <person name="Banfield J.F."/>
        </authorList>
    </citation>
    <scope>NUCLEOTIDE SEQUENCE [LARGE SCALE GENOMIC DNA]</scope>
</reference>
<dbReference type="Pfam" id="PF00252">
    <property type="entry name" value="Ribosomal_L16"/>
    <property type="match status" value="1"/>
</dbReference>
<dbReference type="InterPro" id="IPR020798">
    <property type="entry name" value="Ribosomal_uL16_CS"/>
</dbReference>
<keyword evidence="6 8" id="KW-0694">RNA-binding</keyword>
<proteinExistence type="inferred from homology"/>
<evidence type="ECO:0000256" key="9">
    <source>
        <dbReference type="SAM" id="MobiDB-lite"/>
    </source>
</evidence>
<name>A0A2H0W7S8_9BACT</name>
<comment type="caution">
    <text evidence="10">The sequence shown here is derived from an EMBL/GenBank/DDBJ whole genome shotgun (WGS) entry which is preliminary data.</text>
</comment>
<comment type="similarity">
    <text evidence="1 6 7">Belongs to the universal ribosomal protein uL16 family.</text>
</comment>
<comment type="subunit">
    <text evidence="6 8">Part of the 50S ribosomal subunit.</text>
</comment>
<feature type="region of interest" description="Disordered" evidence="9">
    <location>
        <begin position="1"/>
        <end position="20"/>
    </location>
</feature>
<dbReference type="GO" id="GO:1990904">
    <property type="term" value="C:ribonucleoprotein complex"/>
    <property type="evidence" value="ECO:0007669"/>
    <property type="project" value="UniProtKB-KW"/>
</dbReference>
<evidence type="ECO:0000256" key="1">
    <source>
        <dbReference type="ARBA" id="ARBA00008931"/>
    </source>
</evidence>
<keyword evidence="2 6" id="KW-0820">tRNA-binding</keyword>
<accession>A0A2H0W7S8</accession>
<evidence type="ECO:0000256" key="6">
    <source>
        <dbReference type="HAMAP-Rule" id="MF_01342"/>
    </source>
</evidence>
<evidence type="ECO:0000313" key="11">
    <source>
        <dbReference type="Proteomes" id="UP000230093"/>
    </source>
</evidence>
<dbReference type="Proteomes" id="UP000230093">
    <property type="component" value="Unassembled WGS sequence"/>
</dbReference>
<organism evidence="10 11">
    <name type="scientific">Candidatus Beckwithbacteria bacterium CG10_big_fil_rev_8_21_14_0_10_34_10</name>
    <dbReference type="NCBI Taxonomy" id="1974495"/>
    <lineage>
        <taxon>Bacteria</taxon>
        <taxon>Candidatus Beckwithiibacteriota</taxon>
    </lineage>
</organism>
<dbReference type="GO" id="GO:0000049">
    <property type="term" value="F:tRNA binding"/>
    <property type="evidence" value="ECO:0007669"/>
    <property type="project" value="UniProtKB-KW"/>
</dbReference>
<dbReference type="InterPro" id="IPR016180">
    <property type="entry name" value="Ribosomal_uL16_dom"/>
</dbReference>
<gene>
    <name evidence="6" type="primary">rplP</name>
    <name evidence="10" type="ORF">COT75_05225</name>
</gene>